<accession>A0A2N7S0N4</accession>
<sequence length="147" mass="16330">MTYTALDRYCLITGQTHGEVIPEEQQSDYQAGIVEIDELLWRIRTARTTPTKSGGFVAIWHRDETGATAPYASNAELHGALVFIEQSGRFGVFRFTQQHLEQLGVYASATAPGKRGFRVYPSWVTGLHGQAKKSQDAQRPAFSVLVD</sequence>
<dbReference type="Proteomes" id="UP000235739">
    <property type="component" value="Unassembled WGS sequence"/>
</dbReference>
<gene>
    <name evidence="1" type="ORF">CIK84_13695</name>
</gene>
<evidence type="ECO:0000313" key="2">
    <source>
        <dbReference type="Proteomes" id="UP000235739"/>
    </source>
</evidence>
<dbReference type="AlphaFoldDB" id="A0A2N7S0N4"/>
<dbReference type="RefSeq" id="WP_013347490.1">
    <property type="nucleotide sequence ID" value="NZ_JABUYH010000104.1"/>
</dbReference>
<dbReference type="OMA" id="IRVYPIW"/>
<protein>
    <submittedName>
        <fullName evidence="1">Metallopeptidase</fullName>
    </submittedName>
</protein>
<dbReference type="EMBL" id="PNQX01000002">
    <property type="protein sequence ID" value="PMQ19696.1"/>
    <property type="molecule type" value="Genomic_DNA"/>
</dbReference>
<organism evidence="1 2">
    <name type="scientific">Glutamicibacter arilaitensis</name>
    <dbReference type="NCBI Taxonomy" id="256701"/>
    <lineage>
        <taxon>Bacteria</taxon>
        <taxon>Bacillati</taxon>
        <taxon>Actinomycetota</taxon>
        <taxon>Actinomycetes</taxon>
        <taxon>Micrococcales</taxon>
        <taxon>Micrococcaceae</taxon>
        <taxon>Glutamicibacter</taxon>
    </lineage>
</organism>
<dbReference type="Gene3D" id="3.40.1350.140">
    <property type="entry name" value="MepB-like"/>
    <property type="match status" value="1"/>
</dbReference>
<proteinExistence type="predicted"/>
<evidence type="ECO:0000313" key="1">
    <source>
        <dbReference type="EMBL" id="PMQ19696.1"/>
    </source>
</evidence>
<reference evidence="1 2" key="1">
    <citation type="journal article" date="2017" name="Elife">
        <title>Extensive horizontal gene transfer in cheese-associated bacteria.</title>
        <authorList>
            <person name="Bonham K.S."/>
            <person name="Wolfe B.E."/>
            <person name="Dutton R.J."/>
        </authorList>
    </citation>
    <scope>NUCLEOTIDE SEQUENCE [LARGE SCALE GENOMIC DNA]</scope>
    <source>
        <strain evidence="1 2">JB182</strain>
    </source>
</reference>
<dbReference type="GeneID" id="303183721"/>
<name>A0A2N7S0N4_9MICC</name>
<dbReference type="InterPro" id="IPR038231">
    <property type="entry name" value="MepB-like_sf"/>
</dbReference>
<dbReference type="Pfam" id="PF08877">
    <property type="entry name" value="MepB-like"/>
    <property type="match status" value="1"/>
</dbReference>
<comment type="caution">
    <text evidence="1">The sequence shown here is derived from an EMBL/GenBank/DDBJ whole genome shotgun (WGS) entry which is preliminary data.</text>
</comment>
<dbReference type="InterPro" id="IPR011235">
    <property type="entry name" value="MepB-like"/>
</dbReference>